<protein>
    <submittedName>
        <fullName evidence="2">DUF4493 domain-containing protein</fullName>
    </submittedName>
</protein>
<sequence length="445" mass="48063">MRYKYLLLLFSSLLFFSCEMKKEILGQTDKGQTDDTTVENQGLLDLELKPEKEADIPVSKGGSATGSQTVILDVNEFAIDIIDGNGNTVKHYDSYADLKNEGGLLLPAGNYSIRATLGEDVNAGFDKPFYSGTNVCEITPQEVAKVITDCVLSNKKVTFHCSDDFLKKFNDDYSIVIDNKVGALTTQNGEKRTTYLKNTGILQFTIYATMKNGGKTLVYNYDMSKNEDIQQYNNILIDLDLEEGDSSPDEPDDNEPVEPDDPIVPDDSVSVKNPVLKVDISLIEKEYVIEIPSDFIDAGGEDDGGDDNEGGDTVAKPTIVGDAGLDISQPIEISGAGNKTVRVKINTPGKLASLVVKITSSTLEALLPAVGLTSEFDICDEGLKETLSKLGLSATKGATSTTFDISSFMPMIAGLGGGDYLFTITATDQLGQKASRTLTVRNLND</sequence>
<reference evidence="4 5" key="1">
    <citation type="submission" date="2018-08" db="EMBL/GenBank/DDBJ databases">
        <title>A genome reference for cultivated species of the human gut microbiota.</title>
        <authorList>
            <person name="Zou Y."/>
            <person name="Xue W."/>
            <person name="Luo G."/>
        </authorList>
    </citation>
    <scope>NUCLEOTIDE SEQUENCE [LARGE SCALE GENOMIC DNA]</scope>
    <source>
        <strain evidence="3 4">AM16-50</strain>
        <strain evidence="2 5">AM50-15</strain>
    </source>
</reference>
<organism evidence="2 5">
    <name type="scientific">Parabacteroides merdae</name>
    <dbReference type="NCBI Taxonomy" id="46503"/>
    <lineage>
        <taxon>Bacteria</taxon>
        <taxon>Pseudomonadati</taxon>
        <taxon>Bacteroidota</taxon>
        <taxon>Bacteroidia</taxon>
        <taxon>Bacteroidales</taxon>
        <taxon>Tannerellaceae</taxon>
        <taxon>Parabacteroides</taxon>
    </lineage>
</organism>
<comment type="caution">
    <text evidence="2">The sequence shown here is derived from an EMBL/GenBank/DDBJ whole genome shotgun (WGS) entry which is preliminary data.</text>
</comment>
<evidence type="ECO:0000313" key="5">
    <source>
        <dbReference type="Proteomes" id="UP000285173"/>
    </source>
</evidence>
<evidence type="ECO:0000313" key="4">
    <source>
        <dbReference type="Proteomes" id="UP000283732"/>
    </source>
</evidence>
<dbReference type="EMBL" id="QRKC01000001">
    <property type="protein sequence ID" value="RHH80488.1"/>
    <property type="molecule type" value="Genomic_DNA"/>
</dbReference>
<dbReference type="PROSITE" id="PS51257">
    <property type="entry name" value="PROKAR_LIPOPROTEIN"/>
    <property type="match status" value="1"/>
</dbReference>
<gene>
    <name evidence="3" type="ORF">DW191_05205</name>
    <name evidence="2" type="ORF">DW986_06285</name>
</gene>
<accession>A0A413NLJ9</accession>
<dbReference type="Proteomes" id="UP000285173">
    <property type="component" value="Unassembled WGS sequence"/>
</dbReference>
<evidence type="ECO:0000256" key="1">
    <source>
        <dbReference type="SAM" id="MobiDB-lite"/>
    </source>
</evidence>
<dbReference type="Proteomes" id="UP000283732">
    <property type="component" value="Unassembled WGS sequence"/>
</dbReference>
<feature type="compositionally biased region" description="Acidic residues" evidence="1">
    <location>
        <begin position="242"/>
        <end position="264"/>
    </location>
</feature>
<proteinExistence type="predicted"/>
<evidence type="ECO:0000313" key="3">
    <source>
        <dbReference type="EMBL" id="RHH80488.1"/>
    </source>
</evidence>
<dbReference type="EMBL" id="QSEF01000007">
    <property type="protein sequence ID" value="RGZ49389.1"/>
    <property type="molecule type" value="Genomic_DNA"/>
</dbReference>
<dbReference type="InterPro" id="IPR027840">
    <property type="entry name" value="DUF4493"/>
</dbReference>
<name>A0A413NLJ9_9BACT</name>
<evidence type="ECO:0000313" key="2">
    <source>
        <dbReference type="EMBL" id="RGZ49389.1"/>
    </source>
</evidence>
<dbReference type="AlphaFoldDB" id="A0A413NLJ9"/>
<feature type="region of interest" description="Disordered" evidence="1">
    <location>
        <begin position="242"/>
        <end position="269"/>
    </location>
</feature>
<dbReference type="Pfam" id="PF14900">
    <property type="entry name" value="DUF4493"/>
    <property type="match status" value="1"/>
</dbReference>